<dbReference type="RefSeq" id="WP_093787636.1">
    <property type="nucleotide sequence ID" value="NZ_FNIE01000017.1"/>
</dbReference>
<dbReference type="PRINTS" id="PR00081">
    <property type="entry name" value="GDHRDH"/>
</dbReference>
<dbReference type="EMBL" id="FNIE01000017">
    <property type="protein sequence ID" value="SDP08996.1"/>
    <property type="molecule type" value="Genomic_DNA"/>
</dbReference>
<dbReference type="SUPFAM" id="SSF51735">
    <property type="entry name" value="NAD(P)-binding Rossmann-fold domains"/>
    <property type="match status" value="1"/>
</dbReference>
<dbReference type="CDD" id="cd05233">
    <property type="entry name" value="SDR_c"/>
    <property type="match status" value="1"/>
</dbReference>
<evidence type="ECO:0000259" key="3">
    <source>
        <dbReference type="SMART" id="SM00822"/>
    </source>
</evidence>
<dbReference type="InterPro" id="IPR002347">
    <property type="entry name" value="SDR_fam"/>
</dbReference>
<protein>
    <submittedName>
        <fullName evidence="4">NAD(P)-dependent dehydrogenase, short-chain alcohol dehydrogenase family</fullName>
    </submittedName>
</protein>
<reference evidence="4 5" key="1">
    <citation type="submission" date="2016-10" db="EMBL/GenBank/DDBJ databases">
        <authorList>
            <person name="de Groot N.N."/>
        </authorList>
    </citation>
    <scope>NUCLEOTIDE SEQUENCE [LARGE SCALE GENOMIC DNA]</scope>
    <source>
        <strain evidence="4 5">CGMCC 4.2022</strain>
    </source>
</reference>
<dbReference type="Gene3D" id="3.40.50.720">
    <property type="entry name" value="NAD(P)-binding Rossmann-like Domain"/>
    <property type="match status" value="1"/>
</dbReference>
<evidence type="ECO:0000256" key="2">
    <source>
        <dbReference type="ARBA" id="ARBA00023002"/>
    </source>
</evidence>
<keyword evidence="5" id="KW-1185">Reference proteome</keyword>
<organism evidence="4 5">
    <name type="scientific">Actinacidiphila guanduensis</name>
    <dbReference type="NCBI Taxonomy" id="310781"/>
    <lineage>
        <taxon>Bacteria</taxon>
        <taxon>Bacillati</taxon>
        <taxon>Actinomycetota</taxon>
        <taxon>Actinomycetes</taxon>
        <taxon>Kitasatosporales</taxon>
        <taxon>Streptomycetaceae</taxon>
        <taxon>Actinacidiphila</taxon>
    </lineage>
</organism>
<evidence type="ECO:0000313" key="5">
    <source>
        <dbReference type="Proteomes" id="UP000199341"/>
    </source>
</evidence>
<dbReference type="OrthoDB" id="9803333at2"/>
<dbReference type="InterPro" id="IPR020904">
    <property type="entry name" value="Sc_DH/Rdtase_CS"/>
</dbReference>
<keyword evidence="2" id="KW-0560">Oxidoreductase</keyword>
<dbReference type="AlphaFoldDB" id="A0A1H0PWT5"/>
<dbReference type="FunFam" id="3.40.50.720:FF:000084">
    <property type="entry name" value="Short-chain dehydrogenase reductase"/>
    <property type="match status" value="1"/>
</dbReference>
<dbReference type="SMART" id="SM00822">
    <property type="entry name" value="PKS_KR"/>
    <property type="match status" value="1"/>
</dbReference>
<dbReference type="InterPro" id="IPR057326">
    <property type="entry name" value="KR_dom"/>
</dbReference>
<sequence>MGQLDGKTVVITGGTSGIGLATAERFSREGAHVYITGRRKDALDQAVGRIGGNVTGVRADSGNPADLDRLYAAIADAGHRIDVLFANAGGGEFAKLEEVTEEHFDATFGTNVKGTLFTVQKALPLLVDGASVILTGSTAATVGSEAFGVYGASKAAIRSFARTWANELRGRGIRVNVIVPGPITTPGLNGLAPDEEQAAQLRGVLAAGVPLGRMGQPEEVASVALFLATGESSFITGTEMYVDGGANQV</sequence>
<dbReference type="PANTHER" id="PTHR43008">
    <property type="entry name" value="BENZIL REDUCTASE"/>
    <property type="match status" value="1"/>
</dbReference>
<comment type="similarity">
    <text evidence="1">Belongs to the short-chain dehydrogenases/reductases (SDR) family.</text>
</comment>
<dbReference type="PANTHER" id="PTHR43008:SF4">
    <property type="entry name" value="CHAIN DEHYDROGENASE, PUTATIVE (AFU_ORTHOLOGUE AFUA_4G08710)-RELATED"/>
    <property type="match status" value="1"/>
</dbReference>
<accession>A0A1H0PWT5</accession>
<evidence type="ECO:0000256" key="1">
    <source>
        <dbReference type="ARBA" id="ARBA00006484"/>
    </source>
</evidence>
<gene>
    <name evidence="4" type="ORF">SAMN05216259_11722</name>
</gene>
<evidence type="ECO:0000313" key="4">
    <source>
        <dbReference type="EMBL" id="SDP08996.1"/>
    </source>
</evidence>
<dbReference type="Pfam" id="PF13561">
    <property type="entry name" value="adh_short_C2"/>
    <property type="match status" value="1"/>
</dbReference>
<dbReference type="Proteomes" id="UP000199341">
    <property type="component" value="Unassembled WGS sequence"/>
</dbReference>
<dbReference type="InterPro" id="IPR036291">
    <property type="entry name" value="NAD(P)-bd_dom_sf"/>
</dbReference>
<dbReference type="GO" id="GO:0050664">
    <property type="term" value="F:oxidoreductase activity, acting on NAD(P)H, oxygen as acceptor"/>
    <property type="evidence" value="ECO:0007669"/>
    <property type="project" value="TreeGrafter"/>
</dbReference>
<dbReference type="STRING" id="310781.SAMN05216259_11722"/>
<name>A0A1H0PWT5_9ACTN</name>
<dbReference type="PROSITE" id="PS00061">
    <property type="entry name" value="ADH_SHORT"/>
    <property type="match status" value="1"/>
</dbReference>
<proteinExistence type="inferred from homology"/>
<feature type="domain" description="Ketoreductase" evidence="3">
    <location>
        <begin position="7"/>
        <end position="186"/>
    </location>
</feature>